<dbReference type="GeneID" id="12985482"/>
<sequence>MYEHNDGRDTKTRASTFPTWTKTAKLASGGDKIAAVSEDKPHGELSIKLKPNF</sequence>
<dbReference type="InParanoid" id="G4N624"/>
<dbReference type="RefSeq" id="XP_003716919.1">
    <property type="nucleotide sequence ID" value="XM_003716871.1"/>
</dbReference>
<evidence type="ECO:0000313" key="1">
    <source>
        <dbReference type="EMBL" id="EHA50600.1"/>
    </source>
</evidence>
<accession>G4N624</accession>
<dbReference type="VEuPathDB" id="FungiDB:MGG_17151"/>
<reference key="2">
    <citation type="submission" date="2011-05" db="EMBL/GenBank/DDBJ databases">
        <title>The Genome Sequence of Magnaporthe oryzae 70-15.</title>
        <authorList>
            <consortium name="The Broad Institute Genome Sequencing Platform"/>
            <person name="Ma L.-J."/>
            <person name="Dead R."/>
            <person name="Young S.K."/>
            <person name="Zeng Q."/>
            <person name="Gargeya S."/>
            <person name="Fitzgerald M."/>
            <person name="Haas B."/>
            <person name="Abouelleil A."/>
            <person name="Alvarado L."/>
            <person name="Arachchi H.M."/>
            <person name="Berlin A."/>
            <person name="Brown A."/>
            <person name="Chapman S.B."/>
            <person name="Chen Z."/>
            <person name="Dunbar C."/>
            <person name="Freedman E."/>
            <person name="Gearin G."/>
            <person name="Gellesch M."/>
            <person name="Goldberg J."/>
            <person name="Griggs A."/>
            <person name="Gujja S."/>
            <person name="Heiman D."/>
            <person name="Howarth C."/>
            <person name="Larson L."/>
            <person name="Lui A."/>
            <person name="MacDonald P.J.P."/>
            <person name="Mehta T."/>
            <person name="Montmayeur A."/>
            <person name="Murphy C."/>
            <person name="Neiman D."/>
            <person name="Pearson M."/>
            <person name="Priest M."/>
            <person name="Roberts A."/>
            <person name="Saif S."/>
            <person name="Shea T."/>
            <person name="Shenoy N."/>
            <person name="Sisk P."/>
            <person name="Stolte C."/>
            <person name="Sykes S."/>
            <person name="Yandava C."/>
            <person name="Wortman J."/>
            <person name="Nusbaum C."/>
            <person name="Birren B."/>
        </authorList>
    </citation>
    <scope>NUCLEOTIDE SEQUENCE</scope>
    <source>
        <strain>70-15</strain>
    </source>
</reference>
<keyword evidence="2" id="KW-1185">Reference proteome</keyword>
<name>G4N624_PYRO7</name>
<evidence type="ECO:0000313" key="2">
    <source>
        <dbReference type="Proteomes" id="UP000009058"/>
    </source>
</evidence>
<gene>
    <name evidence="1" type="ORF">MGG_17151</name>
</gene>
<dbReference type="KEGG" id="mgr:MGG_17151"/>
<dbReference type="EMBL" id="CM001234">
    <property type="protein sequence ID" value="EHA50600.1"/>
    <property type="molecule type" value="Genomic_DNA"/>
</dbReference>
<dbReference type="HOGENOM" id="CLU_3069183_0_0_1"/>
<organism evidence="1 2">
    <name type="scientific">Pyricularia oryzae (strain 70-15 / ATCC MYA-4617 / FGSC 8958)</name>
    <name type="common">Rice blast fungus</name>
    <name type="synonym">Magnaporthe oryzae</name>
    <dbReference type="NCBI Taxonomy" id="242507"/>
    <lineage>
        <taxon>Eukaryota</taxon>
        <taxon>Fungi</taxon>
        <taxon>Dikarya</taxon>
        <taxon>Ascomycota</taxon>
        <taxon>Pezizomycotina</taxon>
        <taxon>Sordariomycetes</taxon>
        <taxon>Sordariomycetidae</taxon>
        <taxon>Magnaporthales</taxon>
        <taxon>Pyriculariaceae</taxon>
        <taxon>Pyricularia</taxon>
    </lineage>
</organism>
<dbReference type="Proteomes" id="UP000009058">
    <property type="component" value="Chromosome 4"/>
</dbReference>
<protein>
    <submittedName>
        <fullName evidence="1">Uncharacterized protein</fullName>
    </submittedName>
</protein>
<reference evidence="1 2" key="1">
    <citation type="journal article" date="2005" name="Nature">
        <title>The genome sequence of the rice blast fungus Magnaporthe grisea.</title>
        <authorList>
            <person name="Dean R.A."/>
            <person name="Talbot N.J."/>
            <person name="Ebbole D.J."/>
            <person name="Farman M.L."/>
            <person name="Mitchell T.K."/>
            <person name="Orbach M.J."/>
            <person name="Thon M."/>
            <person name="Kulkarni R."/>
            <person name="Xu J.R."/>
            <person name="Pan H."/>
            <person name="Read N.D."/>
            <person name="Lee Y.H."/>
            <person name="Carbone I."/>
            <person name="Brown D."/>
            <person name="Oh Y.Y."/>
            <person name="Donofrio N."/>
            <person name="Jeong J.S."/>
            <person name="Soanes D.M."/>
            <person name="Djonovic S."/>
            <person name="Kolomiets E."/>
            <person name="Rehmeyer C."/>
            <person name="Li W."/>
            <person name="Harding M."/>
            <person name="Kim S."/>
            <person name="Lebrun M.H."/>
            <person name="Bohnert H."/>
            <person name="Coughlan S."/>
            <person name="Butler J."/>
            <person name="Calvo S."/>
            <person name="Ma L.J."/>
            <person name="Nicol R."/>
            <person name="Purcell S."/>
            <person name="Nusbaum C."/>
            <person name="Galagan J.E."/>
            <person name="Birren B.W."/>
        </authorList>
    </citation>
    <scope>NUCLEOTIDE SEQUENCE [LARGE SCALE GENOMIC DNA]</scope>
    <source>
        <strain evidence="2">70-15 / ATCC MYA-4617 / FGSC 8958</strain>
    </source>
</reference>
<dbReference type="AlphaFoldDB" id="G4N624"/>
<proteinExistence type="predicted"/>